<dbReference type="CDD" id="cd02120">
    <property type="entry name" value="PA_subtilisin_like"/>
    <property type="match status" value="1"/>
</dbReference>
<dbReference type="Pfam" id="PF17766">
    <property type="entry name" value="fn3_6"/>
    <property type="match status" value="1"/>
</dbReference>
<feature type="domain" description="Reverse transcriptase zinc-binding" evidence="8">
    <location>
        <begin position="756"/>
        <end position="816"/>
    </location>
</feature>
<dbReference type="Gene3D" id="2.60.40.2310">
    <property type="match status" value="1"/>
</dbReference>
<evidence type="ECO:0000259" key="8">
    <source>
        <dbReference type="Pfam" id="PF13966"/>
    </source>
</evidence>
<comment type="similarity">
    <text evidence="1 6">Belongs to the peptidase S8 family.</text>
</comment>
<dbReference type="InterPro" id="IPR041469">
    <property type="entry name" value="Subtilisin-like_FN3"/>
</dbReference>
<evidence type="ECO:0000313" key="11">
    <source>
        <dbReference type="Proteomes" id="UP001054252"/>
    </source>
</evidence>
<dbReference type="CDD" id="cd04852">
    <property type="entry name" value="Peptidases_S8_3"/>
    <property type="match status" value="1"/>
</dbReference>
<dbReference type="FunFam" id="3.50.30.30:FF:000005">
    <property type="entry name" value="subtilisin-like protease SBT1.5"/>
    <property type="match status" value="1"/>
</dbReference>
<dbReference type="Pfam" id="PF13966">
    <property type="entry name" value="zf-RVT"/>
    <property type="match status" value="1"/>
</dbReference>
<comment type="caution">
    <text evidence="10">The sequence shown here is derived from an EMBL/GenBank/DDBJ whole genome shotgun (WGS) entry which is preliminary data.</text>
</comment>
<proteinExistence type="inferred from homology"/>
<feature type="active site" description="Charge relay system" evidence="6">
    <location>
        <position position="11"/>
    </location>
</feature>
<dbReference type="Gene3D" id="3.40.50.200">
    <property type="entry name" value="Peptidase S8/S53 domain"/>
    <property type="match status" value="1"/>
</dbReference>
<evidence type="ECO:0000256" key="5">
    <source>
        <dbReference type="ARBA" id="ARBA00022825"/>
    </source>
</evidence>
<dbReference type="AlphaFoldDB" id="A0AAV5IVY9"/>
<feature type="domain" description="Peptidase S8/S53" evidence="7">
    <location>
        <begin position="2"/>
        <end position="491"/>
    </location>
</feature>
<dbReference type="InterPro" id="IPR036852">
    <property type="entry name" value="Peptidase_S8/S53_dom_sf"/>
</dbReference>
<reference evidence="10 11" key="1">
    <citation type="journal article" date="2021" name="Commun. Biol.">
        <title>The genome of Shorea leprosula (Dipterocarpaceae) highlights the ecological relevance of drought in aseasonal tropical rainforests.</title>
        <authorList>
            <person name="Ng K.K.S."/>
            <person name="Kobayashi M.J."/>
            <person name="Fawcett J.A."/>
            <person name="Hatakeyama M."/>
            <person name="Paape T."/>
            <person name="Ng C.H."/>
            <person name="Ang C.C."/>
            <person name="Tnah L.H."/>
            <person name="Lee C.T."/>
            <person name="Nishiyama T."/>
            <person name="Sese J."/>
            <person name="O'Brien M.J."/>
            <person name="Copetti D."/>
            <person name="Mohd Noor M.I."/>
            <person name="Ong R.C."/>
            <person name="Putra M."/>
            <person name="Sireger I.Z."/>
            <person name="Indrioko S."/>
            <person name="Kosugi Y."/>
            <person name="Izuno A."/>
            <person name="Isagi Y."/>
            <person name="Lee S.L."/>
            <person name="Shimizu K.K."/>
        </authorList>
    </citation>
    <scope>NUCLEOTIDE SEQUENCE [LARGE SCALE GENOMIC DNA]</scope>
    <source>
        <strain evidence="10">214</strain>
    </source>
</reference>
<keyword evidence="11" id="KW-1185">Reference proteome</keyword>
<dbReference type="InterPro" id="IPR034197">
    <property type="entry name" value="Peptidases_S8_3"/>
</dbReference>
<dbReference type="InterPro" id="IPR000209">
    <property type="entry name" value="Peptidase_S8/S53_dom"/>
</dbReference>
<keyword evidence="4 6" id="KW-0378">Hydrolase</keyword>
<feature type="active site" description="Charge relay system" evidence="6">
    <location>
        <position position="459"/>
    </location>
</feature>
<evidence type="ECO:0000259" key="9">
    <source>
        <dbReference type="Pfam" id="PF17766"/>
    </source>
</evidence>
<name>A0AAV5IVY9_9ROSI</name>
<keyword evidence="5 6" id="KW-0720">Serine protease</keyword>
<dbReference type="EMBL" id="BPVZ01000021">
    <property type="protein sequence ID" value="GKV04054.1"/>
    <property type="molecule type" value="Genomic_DNA"/>
</dbReference>
<evidence type="ECO:0000256" key="4">
    <source>
        <dbReference type="ARBA" id="ARBA00022801"/>
    </source>
</evidence>
<evidence type="ECO:0000259" key="7">
    <source>
        <dbReference type="Pfam" id="PF00082"/>
    </source>
</evidence>
<evidence type="ECO:0000256" key="1">
    <source>
        <dbReference type="ARBA" id="ARBA00011073"/>
    </source>
</evidence>
<dbReference type="GO" id="GO:0006508">
    <property type="term" value="P:proteolysis"/>
    <property type="evidence" value="ECO:0007669"/>
    <property type="project" value="UniProtKB-KW"/>
</dbReference>
<evidence type="ECO:0000256" key="3">
    <source>
        <dbReference type="ARBA" id="ARBA00022729"/>
    </source>
</evidence>
<dbReference type="InterPro" id="IPR026960">
    <property type="entry name" value="RVT-Znf"/>
</dbReference>
<dbReference type="Pfam" id="PF00082">
    <property type="entry name" value="Peptidase_S8"/>
    <property type="match status" value="1"/>
</dbReference>
<accession>A0AAV5IVY9</accession>
<evidence type="ECO:0000256" key="6">
    <source>
        <dbReference type="PROSITE-ProRule" id="PRU01240"/>
    </source>
</evidence>
<feature type="domain" description="Subtilisin-like protease fibronectin type-III" evidence="9">
    <location>
        <begin position="600"/>
        <end position="658"/>
    </location>
</feature>
<dbReference type="PRINTS" id="PR00723">
    <property type="entry name" value="SUBTILISIN"/>
</dbReference>
<protein>
    <submittedName>
        <fullName evidence="10">Uncharacterized protein</fullName>
    </submittedName>
</protein>
<feature type="active site" description="Charge relay system" evidence="6">
    <location>
        <position position="132"/>
    </location>
</feature>
<gene>
    <name evidence="10" type="ORF">SLEP1_g16268</name>
</gene>
<dbReference type="Gene3D" id="3.50.30.30">
    <property type="match status" value="1"/>
</dbReference>
<dbReference type="PROSITE" id="PS51892">
    <property type="entry name" value="SUBTILASE"/>
    <property type="match status" value="1"/>
</dbReference>
<dbReference type="Proteomes" id="UP001054252">
    <property type="component" value="Unassembled WGS sequence"/>
</dbReference>
<dbReference type="GO" id="GO:0004252">
    <property type="term" value="F:serine-type endopeptidase activity"/>
    <property type="evidence" value="ECO:0007669"/>
    <property type="project" value="UniProtKB-UniRule"/>
</dbReference>
<keyword evidence="3" id="KW-0732">Signal</keyword>
<evidence type="ECO:0000313" key="10">
    <source>
        <dbReference type="EMBL" id="GKV04054.1"/>
    </source>
</evidence>
<sequence length="820" mass="88642">MGDGVIIGVFDTGPSSLHSLSCFGPSLSLISNSFSVPYAQKIQKELKNIFFYLMQIGIYRGCKAFTDEGLGPIPSRWKGVCQSGNQFNARIHSNKKIIGARWYMDAFLAEYGQKLNTSENQEYLSPRDANGHGTHTFSTAAGSSVGNVSFRGLGPGTARGGAPHARLAVYKVCWNVLGGQCLSADILKAFDDAIHDGVDALSPSIGSSIPLFPQVDERDGIATGSFHAVARGITVVCGAANDGPSAQTVQNTAPWILTVAASTIDRAFPTRITLGNSKSFLGQAMYTGKEIGFSGLIYPEAKGLEPNSAGVCQNISLNTQMVAGKVVLRFTSVFHRVAIISTAATVQEDGGIGLIIAKSPSDALSPCGNDFHCIEVDYKIGTRILFYIRSVRSPIVKLSPSKTLAGKPVSPKVAFFSSRGPSSIAPEPDITAPGVNILAATSPDDWLVDGGYAMRSGTSMPTPHVSGIVALLKVLHPDWSPAAIKSALFTTGIPFSSSFKKKFLINPSRNDKKIDPPDIYSCAAAWGNDQSDLPIFAEGSPQKLANPLDFGGGIVNPNGVADPGLVYDMGAADYIHYLCAMGYNNSAISRLTGKPTACPIEKPSILDVSVRAEVLAFNPVARKISFTVTVPTTRLVNTGYYFGSLTWTDGIHAVGIPLEGFRKIFGNGRNTFFWDEVWAGGVCLKERLPRLFRLSCKVDAAVEEMEVWEDGARRWELRWRRELSIVNEFIAFPSNFEVQQDIKDKLAWNGDSSSVFTVKKAYANLTDQTFYNGDNDFVLVWHKLVPINICAFAWKLVLNKIPTRTNLSRRGVALEPDTVF</sequence>
<keyword evidence="2 6" id="KW-0645">Protease</keyword>
<dbReference type="PANTHER" id="PTHR10795">
    <property type="entry name" value="PROPROTEIN CONVERTASE SUBTILISIN/KEXIN"/>
    <property type="match status" value="1"/>
</dbReference>
<dbReference type="SUPFAM" id="SSF52743">
    <property type="entry name" value="Subtilisin-like"/>
    <property type="match status" value="1"/>
</dbReference>
<dbReference type="InterPro" id="IPR015500">
    <property type="entry name" value="Peptidase_S8_subtilisin-rel"/>
</dbReference>
<dbReference type="InterPro" id="IPR045051">
    <property type="entry name" value="SBT"/>
</dbReference>
<evidence type="ECO:0000256" key="2">
    <source>
        <dbReference type="ARBA" id="ARBA00022670"/>
    </source>
</evidence>
<organism evidence="10 11">
    <name type="scientific">Rubroshorea leprosula</name>
    <dbReference type="NCBI Taxonomy" id="152421"/>
    <lineage>
        <taxon>Eukaryota</taxon>
        <taxon>Viridiplantae</taxon>
        <taxon>Streptophyta</taxon>
        <taxon>Embryophyta</taxon>
        <taxon>Tracheophyta</taxon>
        <taxon>Spermatophyta</taxon>
        <taxon>Magnoliopsida</taxon>
        <taxon>eudicotyledons</taxon>
        <taxon>Gunneridae</taxon>
        <taxon>Pentapetalae</taxon>
        <taxon>rosids</taxon>
        <taxon>malvids</taxon>
        <taxon>Malvales</taxon>
        <taxon>Dipterocarpaceae</taxon>
        <taxon>Rubroshorea</taxon>
    </lineage>
</organism>